<protein>
    <submittedName>
        <fullName evidence="9">D-3-phosphoglycerate dehydrogenase</fullName>
    </submittedName>
</protein>
<dbReference type="FunFam" id="3.40.50.720:FF:000041">
    <property type="entry name" value="D-3-phosphoglycerate dehydrogenase"/>
    <property type="match status" value="1"/>
</dbReference>
<dbReference type="InterPro" id="IPR029753">
    <property type="entry name" value="D-isomer_DH_CS"/>
</dbReference>
<evidence type="ECO:0000259" key="7">
    <source>
        <dbReference type="Pfam" id="PF00389"/>
    </source>
</evidence>
<dbReference type="GO" id="GO:0047545">
    <property type="term" value="F:(S)-2-hydroxyglutarate dehydrogenase activity"/>
    <property type="evidence" value="ECO:0007669"/>
    <property type="project" value="UniProtKB-ARBA"/>
</dbReference>
<evidence type="ECO:0000313" key="9">
    <source>
        <dbReference type="EMBL" id="KNC74661.1"/>
    </source>
</evidence>
<keyword evidence="4" id="KW-0520">NAD</keyword>
<dbReference type="Pfam" id="PF00389">
    <property type="entry name" value="2-Hacid_dh"/>
    <property type="match status" value="1"/>
</dbReference>
<dbReference type="InterPro" id="IPR045865">
    <property type="entry name" value="ACT-like_dom_sf"/>
</dbReference>
<dbReference type="STRING" id="667725.A0A0L0FDX8"/>
<dbReference type="InterPro" id="IPR036291">
    <property type="entry name" value="NAD(P)-bd_dom_sf"/>
</dbReference>
<evidence type="ECO:0000256" key="5">
    <source>
        <dbReference type="ARBA" id="ARBA00029440"/>
    </source>
</evidence>
<gene>
    <name evidence="9" type="ORF">SARC_12799</name>
</gene>
<dbReference type="SUPFAM" id="SSF52283">
    <property type="entry name" value="Formate/glycerate dehydrogenase catalytic domain-like"/>
    <property type="match status" value="1"/>
</dbReference>
<dbReference type="Gene3D" id="3.40.50.720">
    <property type="entry name" value="NAD(P)-binding Rossmann-like Domain"/>
    <property type="match status" value="2"/>
</dbReference>
<dbReference type="SUPFAM" id="SSF55021">
    <property type="entry name" value="ACT-like"/>
    <property type="match status" value="1"/>
</dbReference>
<proteinExistence type="inferred from homology"/>
<accession>A0A0L0FDX8</accession>
<dbReference type="InterPro" id="IPR006140">
    <property type="entry name" value="D-isomer_DH_NAD-bd"/>
</dbReference>
<dbReference type="Proteomes" id="UP000054560">
    <property type="component" value="Unassembled WGS sequence"/>
</dbReference>
<dbReference type="eggNOG" id="KOG0068">
    <property type="taxonomic scope" value="Eukaryota"/>
</dbReference>
<dbReference type="GO" id="GO:0051287">
    <property type="term" value="F:NAD binding"/>
    <property type="evidence" value="ECO:0007669"/>
    <property type="project" value="InterPro"/>
</dbReference>
<sequence>MVGDELKEALKDVHVIGIRSKTKLTAEVINAAPKLIAIGCFCIGTNQVDLKAAAARGIPVFNSPYANSRSVAELIISQIVSLARQLGDRNREIHEGNWNKVSAECYEIRGKTLGIVGYGHIGSQVSVLAESMGMRVKFYDIVPKLALGNASQSGTLQELFEEADFVTLHVPATSETAYMITKVEIAWMKPKSYLLNASRGNVVVIEDLAAALKSGALSGAYVDVFPTEPKGNGNGFETPLRGLKNVLLTPHIGGSTEEAQAAIGVEVASKLMRYTNSGTTTDAVNFPQCDLPYLEVTHRICNVHRNVPGVLKKINDVLGDYNVSGQALGTKDGIGYLMVQVDSKFSETIKQKVMEVDESIRTRVMW</sequence>
<comment type="similarity">
    <text evidence="1 6">Belongs to the D-isomer specific 2-hydroxyacid dehydrogenase family.</text>
</comment>
<dbReference type="NCBIfam" id="NF008759">
    <property type="entry name" value="PRK11790.1"/>
    <property type="match status" value="1"/>
</dbReference>
<evidence type="ECO:0000256" key="1">
    <source>
        <dbReference type="ARBA" id="ARBA00005854"/>
    </source>
</evidence>
<feature type="domain" description="D-isomer specific 2-hydroxyacid dehydrogenase NAD-binding" evidence="8">
    <location>
        <begin position="77"/>
        <end position="253"/>
    </location>
</feature>
<comment type="pathway">
    <text evidence="5">Amino-acid biosynthesis.</text>
</comment>
<dbReference type="CDD" id="cd12176">
    <property type="entry name" value="PGDH_3"/>
    <property type="match status" value="1"/>
</dbReference>
<evidence type="ECO:0000259" key="8">
    <source>
        <dbReference type="Pfam" id="PF02826"/>
    </source>
</evidence>
<feature type="domain" description="D-isomer specific 2-hydroxyacid dehydrogenase catalytic" evidence="7">
    <location>
        <begin position="4"/>
        <end position="285"/>
    </location>
</feature>
<reference evidence="9 10" key="1">
    <citation type="submission" date="2011-02" db="EMBL/GenBank/DDBJ databases">
        <title>The Genome Sequence of Sphaeroforma arctica JP610.</title>
        <authorList>
            <consortium name="The Broad Institute Genome Sequencing Platform"/>
            <person name="Russ C."/>
            <person name="Cuomo C."/>
            <person name="Young S.K."/>
            <person name="Zeng Q."/>
            <person name="Gargeya S."/>
            <person name="Alvarado L."/>
            <person name="Berlin A."/>
            <person name="Chapman S.B."/>
            <person name="Chen Z."/>
            <person name="Freedman E."/>
            <person name="Gellesch M."/>
            <person name="Goldberg J."/>
            <person name="Griggs A."/>
            <person name="Gujja S."/>
            <person name="Heilman E."/>
            <person name="Heiman D."/>
            <person name="Howarth C."/>
            <person name="Mehta T."/>
            <person name="Neiman D."/>
            <person name="Pearson M."/>
            <person name="Roberts A."/>
            <person name="Saif S."/>
            <person name="Shea T."/>
            <person name="Shenoy N."/>
            <person name="Sisk P."/>
            <person name="Stolte C."/>
            <person name="Sykes S."/>
            <person name="White J."/>
            <person name="Yandava C."/>
            <person name="Burger G."/>
            <person name="Gray M.W."/>
            <person name="Holland P.W.H."/>
            <person name="King N."/>
            <person name="Lang F.B.F."/>
            <person name="Roger A.J."/>
            <person name="Ruiz-Trillo I."/>
            <person name="Haas B."/>
            <person name="Nusbaum C."/>
            <person name="Birren B."/>
        </authorList>
    </citation>
    <scope>NUCLEOTIDE SEQUENCE [LARGE SCALE GENOMIC DNA]</scope>
    <source>
        <strain evidence="9 10">JP610</strain>
    </source>
</reference>
<evidence type="ECO:0000256" key="3">
    <source>
        <dbReference type="ARBA" id="ARBA00023002"/>
    </source>
</evidence>
<keyword evidence="10" id="KW-1185">Reference proteome</keyword>
<dbReference type="AlphaFoldDB" id="A0A0L0FDX8"/>
<dbReference type="PROSITE" id="PS00065">
    <property type="entry name" value="D_2_HYDROXYACID_DH_1"/>
    <property type="match status" value="1"/>
</dbReference>
<dbReference type="Gene3D" id="3.30.70.260">
    <property type="match status" value="1"/>
</dbReference>
<dbReference type="EMBL" id="KQ244189">
    <property type="protein sequence ID" value="KNC74661.1"/>
    <property type="molecule type" value="Genomic_DNA"/>
</dbReference>
<dbReference type="Pfam" id="PF02826">
    <property type="entry name" value="2-Hacid_dh_C"/>
    <property type="match status" value="1"/>
</dbReference>
<dbReference type="InterPro" id="IPR006139">
    <property type="entry name" value="D-isomer_2_OHA_DH_cat_dom"/>
</dbReference>
<dbReference type="GO" id="GO:0006564">
    <property type="term" value="P:L-serine biosynthetic process"/>
    <property type="evidence" value="ECO:0007669"/>
    <property type="project" value="UniProtKB-ARBA"/>
</dbReference>
<name>A0A0L0FDX8_9EUKA</name>
<dbReference type="OrthoDB" id="418179at2759"/>
<dbReference type="GO" id="GO:0004617">
    <property type="term" value="F:phosphoglycerate dehydrogenase activity"/>
    <property type="evidence" value="ECO:0007669"/>
    <property type="project" value="UniProtKB-ARBA"/>
</dbReference>
<dbReference type="CDD" id="cd04901">
    <property type="entry name" value="ACT_3PGDH"/>
    <property type="match status" value="1"/>
</dbReference>
<dbReference type="GeneID" id="25913303"/>
<evidence type="ECO:0000256" key="4">
    <source>
        <dbReference type="ARBA" id="ARBA00023027"/>
    </source>
</evidence>
<dbReference type="SUPFAM" id="SSF51735">
    <property type="entry name" value="NAD(P)-binding Rossmann-fold domains"/>
    <property type="match status" value="1"/>
</dbReference>
<evidence type="ECO:0000256" key="2">
    <source>
        <dbReference type="ARBA" id="ARBA00022605"/>
    </source>
</evidence>
<dbReference type="PANTHER" id="PTHR42789:SF1">
    <property type="entry name" value="D-ISOMER SPECIFIC 2-HYDROXYACID DEHYDROGENASE FAMILY PROTEIN (AFU_ORTHOLOGUE AFUA_6G10090)"/>
    <property type="match status" value="1"/>
</dbReference>
<dbReference type="RefSeq" id="XP_014148563.1">
    <property type="nucleotide sequence ID" value="XM_014293088.1"/>
</dbReference>
<dbReference type="InterPro" id="IPR029752">
    <property type="entry name" value="D-isomer_DH_CS1"/>
</dbReference>
<organism evidence="9 10">
    <name type="scientific">Sphaeroforma arctica JP610</name>
    <dbReference type="NCBI Taxonomy" id="667725"/>
    <lineage>
        <taxon>Eukaryota</taxon>
        <taxon>Ichthyosporea</taxon>
        <taxon>Ichthyophonida</taxon>
        <taxon>Sphaeroforma</taxon>
    </lineage>
</organism>
<dbReference type="InterPro" id="IPR050857">
    <property type="entry name" value="D-2-hydroxyacid_DH"/>
</dbReference>
<keyword evidence="2" id="KW-0028">Amino-acid biosynthesis</keyword>
<evidence type="ECO:0000313" key="10">
    <source>
        <dbReference type="Proteomes" id="UP000054560"/>
    </source>
</evidence>
<keyword evidence="3 6" id="KW-0560">Oxidoreductase</keyword>
<dbReference type="PROSITE" id="PS00671">
    <property type="entry name" value="D_2_HYDROXYACID_DH_3"/>
    <property type="match status" value="1"/>
</dbReference>
<evidence type="ECO:0000256" key="6">
    <source>
        <dbReference type="RuleBase" id="RU003719"/>
    </source>
</evidence>
<dbReference type="PANTHER" id="PTHR42789">
    <property type="entry name" value="D-ISOMER SPECIFIC 2-HYDROXYACID DEHYDROGENASE FAMILY PROTEIN (AFU_ORTHOLOGUE AFUA_6G10090)"/>
    <property type="match status" value="1"/>
</dbReference>